<dbReference type="EnsemblPlants" id="OBART08G21660.1">
    <property type="protein sequence ID" value="OBART08G21660.1"/>
    <property type="gene ID" value="OBART08G21660"/>
</dbReference>
<dbReference type="AlphaFoldDB" id="A0A0D3H2J4"/>
<dbReference type="HOGENOM" id="CLU_2691652_0_0_1"/>
<protein>
    <submittedName>
        <fullName evidence="2">Uncharacterized protein</fullName>
    </submittedName>
</protein>
<evidence type="ECO:0000313" key="3">
    <source>
        <dbReference type="Proteomes" id="UP000026960"/>
    </source>
</evidence>
<reference evidence="2" key="1">
    <citation type="journal article" date="2009" name="Rice">
        <title>De Novo Next Generation Sequencing of Plant Genomes.</title>
        <authorList>
            <person name="Rounsley S."/>
            <person name="Marri P.R."/>
            <person name="Yu Y."/>
            <person name="He R."/>
            <person name="Sisneros N."/>
            <person name="Goicoechea J.L."/>
            <person name="Lee S.J."/>
            <person name="Angelova A."/>
            <person name="Kudrna D."/>
            <person name="Luo M."/>
            <person name="Affourtit J."/>
            <person name="Desany B."/>
            <person name="Knight J."/>
            <person name="Niazi F."/>
            <person name="Egholm M."/>
            <person name="Wing R.A."/>
        </authorList>
    </citation>
    <scope>NUCLEOTIDE SEQUENCE [LARGE SCALE GENOMIC DNA]</scope>
    <source>
        <strain evidence="2">cv. IRGC 105608</strain>
    </source>
</reference>
<evidence type="ECO:0000256" key="1">
    <source>
        <dbReference type="SAM" id="MobiDB-lite"/>
    </source>
</evidence>
<feature type="compositionally biased region" description="Basic and acidic residues" evidence="1">
    <location>
        <begin position="23"/>
        <end position="36"/>
    </location>
</feature>
<dbReference type="PaxDb" id="65489-OBART08G21660.1"/>
<dbReference type="Proteomes" id="UP000026960">
    <property type="component" value="Chromosome 8"/>
</dbReference>
<sequence>MGRRRRERRSVGGSCVCSGDGKGAAREVVGRREQSGRRRPAAMTTWRRNGTQNGGTIEEMADGERNGWAHAWGP</sequence>
<feature type="region of interest" description="Disordered" evidence="1">
    <location>
        <begin position="1"/>
        <end position="74"/>
    </location>
</feature>
<evidence type="ECO:0000313" key="2">
    <source>
        <dbReference type="EnsemblPlants" id="OBART08G21660.1"/>
    </source>
</evidence>
<keyword evidence="3" id="KW-1185">Reference proteome</keyword>
<accession>A0A0D3H2J4</accession>
<dbReference type="Gramene" id="OBART08G21660.1">
    <property type="protein sequence ID" value="OBART08G21660.1"/>
    <property type="gene ID" value="OBART08G21660"/>
</dbReference>
<reference evidence="2" key="2">
    <citation type="submission" date="2015-03" db="UniProtKB">
        <authorList>
            <consortium name="EnsemblPlants"/>
        </authorList>
    </citation>
    <scope>IDENTIFICATION</scope>
</reference>
<proteinExistence type="predicted"/>
<feature type="compositionally biased region" description="Polar residues" evidence="1">
    <location>
        <begin position="46"/>
        <end position="55"/>
    </location>
</feature>
<organism evidence="2">
    <name type="scientific">Oryza barthii</name>
    <dbReference type="NCBI Taxonomy" id="65489"/>
    <lineage>
        <taxon>Eukaryota</taxon>
        <taxon>Viridiplantae</taxon>
        <taxon>Streptophyta</taxon>
        <taxon>Embryophyta</taxon>
        <taxon>Tracheophyta</taxon>
        <taxon>Spermatophyta</taxon>
        <taxon>Magnoliopsida</taxon>
        <taxon>Liliopsida</taxon>
        <taxon>Poales</taxon>
        <taxon>Poaceae</taxon>
        <taxon>BOP clade</taxon>
        <taxon>Oryzoideae</taxon>
        <taxon>Oryzeae</taxon>
        <taxon>Oryzinae</taxon>
        <taxon>Oryza</taxon>
    </lineage>
</organism>
<name>A0A0D3H2J4_9ORYZ</name>